<accession>A0AAD5K1N4</accession>
<sequence>NKKRCISVVEPTTDRKMGHRMDTIYIVNRKETGCIEIGNKDDQTKAMNDGLLKMSIIMRDMLTQL</sequence>
<feature type="non-terminal residue" evidence="1">
    <location>
        <position position="1"/>
    </location>
</feature>
<reference evidence="1" key="2">
    <citation type="submission" date="2023-02" db="EMBL/GenBank/DDBJ databases">
        <authorList>
            <consortium name="DOE Joint Genome Institute"/>
            <person name="Mondo S.J."/>
            <person name="Chang Y."/>
            <person name="Wang Y."/>
            <person name="Ahrendt S."/>
            <person name="Andreopoulos W."/>
            <person name="Barry K."/>
            <person name="Beard J."/>
            <person name="Benny G.L."/>
            <person name="Blankenship S."/>
            <person name="Bonito G."/>
            <person name="Cuomo C."/>
            <person name="Desiro A."/>
            <person name="Gervers K.A."/>
            <person name="Hundley H."/>
            <person name="Kuo A."/>
            <person name="LaButti K."/>
            <person name="Lang B.F."/>
            <person name="Lipzen A."/>
            <person name="O'Donnell K."/>
            <person name="Pangilinan J."/>
            <person name="Reynolds N."/>
            <person name="Sandor L."/>
            <person name="Smith M.W."/>
            <person name="Tsang A."/>
            <person name="Grigoriev I.V."/>
            <person name="Stajich J.E."/>
            <person name="Spatafora J.W."/>
        </authorList>
    </citation>
    <scope>NUCLEOTIDE SEQUENCE</scope>
    <source>
        <strain evidence="1">RSA 2281</strain>
    </source>
</reference>
<protein>
    <submittedName>
        <fullName evidence="1">Uncharacterized protein</fullName>
    </submittedName>
</protein>
<proteinExistence type="predicted"/>
<organism evidence="1 2">
    <name type="scientific">Phascolomyces articulosus</name>
    <dbReference type="NCBI Taxonomy" id="60185"/>
    <lineage>
        <taxon>Eukaryota</taxon>
        <taxon>Fungi</taxon>
        <taxon>Fungi incertae sedis</taxon>
        <taxon>Mucoromycota</taxon>
        <taxon>Mucoromycotina</taxon>
        <taxon>Mucoromycetes</taxon>
        <taxon>Mucorales</taxon>
        <taxon>Lichtheimiaceae</taxon>
        <taxon>Phascolomyces</taxon>
    </lineage>
</organism>
<keyword evidence="2" id="KW-1185">Reference proteome</keyword>
<dbReference type="AlphaFoldDB" id="A0AAD5K1N4"/>
<evidence type="ECO:0000313" key="2">
    <source>
        <dbReference type="Proteomes" id="UP001209540"/>
    </source>
</evidence>
<reference evidence="1" key="1">
    <citation type="journal article" date="2022" name="IScience">
        <title>Evolution of zygomycete secretomes and the origins of terrestrial fungal ecologies.</title>
        <authorList>
            <person name="Chang Y."/>
            <person name="Wang Y."/>
            <person name="Mondo S."/>
            <person name="Ahrendt S."/>
            <person name="Andreopoulos W."/>
            <person name="Barry K."/>
            <person name="Beard J."/>
            <person name="Benny G.L."/>
            <person name="Blankenship S."/>
            <person name="Bonito G."/>
            <person name="Cuomo C."/>
            <person name="Desiro A."/>
            <person name="Gervers K.A."/>
            <person name="Hundley H."/>
            <person name="Kuo A."/>
            <person name="LaButti K."/>
            <person name="Lang B.F."/>
            <person name="Lipzen A."/>
            <person name="O'Donnell K."/>
            <person name="Pangilinan J."/>
            <person name="Reynolds N."/>
            <person name="Sandor L."/>
            <person name="Smith M.E."/>
            <person name="Tsang A."/>
            <person name="Grigoriev I.V."/>
            <person name="Stajich J.E."/>
            <person name="Spatafora J.W."/>
        </authorList>
    </citation>
    <scope>NUCLEOTIDE SEQUENCE</scope>
    <source>
        <strain evidence="1">RSA 2281</strain>
    </source>
</reference>
<dbReference type="Proteomes" id="UP001209540">
    <property type="component" value="Unassembled WGS sequence"/>
</dbReference>
<dbReference type="EMBL" id="JAIXMP010000029">
    <property type="protein sequence ID" value="KAI9251766.1"/>
    <property type="molecule type" value="Genomic_DNA"/>
</dbReference>
<feature type="non-terminal residue" evidence="1">
    <location>
        <position position="65"/>
    </location>
</feature>
<name>A0AAD5K1N4_9FUNG</name>
<comment type="caution">
    <text evidence="1">The sequence shown here is derived from an EMBL/GenBank/DDBJ whole genome shotgun (WGS) entry which is preliminary data.</text>
</comment>
<evidence type="ECO:0000313" key="1">
    <source>
        <dbReference type="EMBL" id="KAI9251766.1"/>
    </source>
</evidence>
<gene>
    <name evidence="1" type="ORF">BDA99DRAFT_425942</name>
</gene>